<evidence type="ECO:0000313" key="3">
    <source>
        <dbReference type="EMBL" id="KAF4688339.1"/>
    </source>
</evidence>
<dbReference type="AlphaFoldDB" id="A0A7J6NWT4"/>
<gene>
    <name evidence="3" type="ORF">FOZ60_002871</name>
</gene>
<organism evidence="3 4">
    <name type="scientific">Perkinsus olseni</name>
    <name type="common">Perkinsus atlanticus</name>
    <dbReference type="NCBI Taxonomy" id="32597"/>
    <lineage>
        <taxon>Eukaryota</taxon>
        <taxon>Sar</taxon>
        <taxon>Alveolata</taxon>
        <taxon>Perkinsozoa</taxon>
        <taxon>Perkinsea</taxon>
        <taxon>Perkinsida</taxon>
        <taxon>Perkinsidae</taxon>
        <taxon>Perkinsus</taxon>
    </lineage>
</organism>
<proteinExistence type="predicted"/>
<dbReference type="EMBL" id="JABANP010000154">
    <property type="protein sequence ID" value="KAF4688339.1"/>
    <property type="molecule type" value="Genomic_DNA"/>
</dbReference>
<feature type="signal peptide" evidence="2">
    <location>
        <begin position="1"/>
        <end position="20"/>
    </location>
</feature>
<evidence type="ECO:0000313" key="4">
    <source>
        <dbReference type="Proteomes" id="UP000541610"/>
    </source>
</evidence>
<keyword evidence="2" id="KW-0732">Signal</keyword>
<feature type="region of interest" description="Disordered" evidence="1">
    <location>
        <begin position="23"/>
        <end position="43"/>
    </location>
</feature>
<name>A0A7J6NWT4_PEROL</name>
<comment type="caution">
    <text evidence="3">The sequence shown here is derived from an EMBL/GenBank/DDBJ whole genome shotgun (WGS) entry which is preliminary data.</text>
</comment>
<protein>
    <submittedName>
        <fullName evidence="3">Uncharacterized protein</fullName>
    </submittedName>
</protein>
<feature type="compositionally biased region" description="Polar residues" evidence="1">
    <location>
        <begin position="23"/>
        <end position="38"/>
    </location>
</feature>
<feature type="chain" id="PRO_5029831213" evidence="2">
    <location>
        <begin position="21"/>
        <end position="89"/>
    </location>
</feature>
<sequence>MLSVTRLLLMGVSIIPSTLALESTNRGTSHSNHQQRTSGAVHRADILQQGGVREELGEDGSARDGIEQQMEGVSWAIREKDRFHRKTRQ</sequence>
<dbReference type="Proteomes" id="UP000541610">
    <property type="component" value="Unassembled WGS sequence"/>
</dbReference>
<evidence type="ECO:0000256" key="1">
    <source>
        <dbReference type="SAM" id="MobiDB-lite"/>
    </source>
</evidence>
<accession>A0A7J6NWT4</accession>
<reference evidence="3 4" key="1">
    <citation type="submission" date="2020-04" db="EMBL/GenBank/DDBJ databases">
        <title>Perkinsus olseni comparative genomics.</title>
        <authorList>
            <person name="Bogema D.R."/>
        </authorList>
    </citation>
    <scope>NUCLEOTIDE SEQUENCE [LARGE SCALE GENOMIC DNA]</scope>
    <source>
        <strain evidence="3">00978-12</strain>
    </source>
</reference>
<evidence type="ECO:0000256" key="2">
    <source>
        <dbReference type="SAM" id="SignalP"/>
    </source>
</evidence>